<proteinExistence type="predicted"/>
<dbReference type="AlphaFoldDB" id="A0A657IUY4"/>
<sequence>MLAQLVDAQLPLQAQLLQGHPVVLAVLAAGGVPGVGAGGQHQQPPVPGVVGLLHDVVDVRLPVAVGPVHGQVRAALGQLPAQGRQQLPVLLVDGADPAVGAVVGGDLLQALIRDAAPRVTLRRNGMTSSWPSGPPKEERITAS</sequence>
<comment type="caution">
    <text evidence="2">The sequence shown here is derived from an EMBL/GenBank/DDBJ whole genome shotgun (WGS) entry which is preliminary data.</text>
</comment>
<evidence type="ECO:0000256" key="1">
    <source>
        <dbReference type="SAM" id="MobiDB-lite"/>
    </source>
</evidence>
<dbReference type="Proteomes" id="UP000092021">
    <property type="component" value="Unassembled WGS sequence"/>
</dbReference>
<accession>A0A657IUY4</accession>
<reference evidence="2 3" key="1">
    <citation type="submission" date="2016-04" db="EMBL/GenBank/DDBJ databases">
        <title>Identification of putative biosynthetic pathways for the production of bioactive secondary metabolites by the marine actinomycete Kocuria kristinae RUTW2-3.</title>
        <authorList>
            <person name="Waterworth S.C."/>
            <person name="Walmsley T.A."/>
            <person name="Matongo T."/>
            <person name="Davies-Coleman M.T."/>
            <person name="Dorrington R.A."/>
        </authorList>
    </citation>
    <scope>NUCLEOTIDE SEQUENCE [LARGE SCALE GENOMIC DNA]</scope>
    <source>
        <strain evidence="2 3">RUTW4-5</strain>
    </source>
</reference>
<feature type="region of interest" description="Disordered" evidence="1">
    <location>
        <begin position="124"/>
        <end position="143"/>
    </location>
</feature>
<evidence type="ECO:0000313" key="2">
    <source>
        <dbReference type="EMBL" id="OAX61583.1"/>
    </source>
</evidence>
<organism evidence="2 3">
    <name type="scientific">Rothia kristinae</name>
    <dbReference type="NCBI Taxonomy" id="37923"/>
    <lineage>
        <taxon>Bacteria</taxon>
        <taxon>Bacillati</taxon>
        <taxon>Actinomycetota</taxon>
        <taxon>Actinomycetes</taxon>
        <taxon>Micrococcales</taxon>
        <taxon>Micrococcaceae</taxon>
        <taxon>Rothia</taxon>
    </lineage>
</organism>
<evidence type="ECO:0000313" key="3">
    <source>
        <dbReference type="Proteomes" id="UP000092021"/>
    </source>
</evidence>
<name>A0A657IUY4_9MICC</name>
<gene>
    <name evidence="2" type="ORF">A5N15_05150</name>
</gene>
<protein>
    <submittedName>
        <fullName evidence="2">Uncharacterized protein</fullName>
    </submittedName>
</protein>
<dbReference type="EMBL" id="LWGZ01000441">
    <property type="protein sequence ID" value="OAX61583.1"/>
    <property type="molecule type" value="Genomic_DNA"/>
</dbReference>